<sequence>MIHKFRNVSAPVKILLWFVIATFVGSIFVVWGIQSGDQRSRGYVIKVNDIEIGPNEFNRTYNQVHQNISALFGNQGDAEINRQIREIVIDNLISKALLLQEAQRRNLRVSDQELFNSIAAIEAFQEEGVFSRTLYRNVLEANKLSPAIFEEMQKESLLVEKIQNQIVAEVRITEDDLQEEFQWQQGRVAFDYIILFPELFADSVETNEQVLRAYHETNAKQYETPKSIQISYAFVPYDPQDSSTQETASEVLQSLREAVVQQQKDFATTAEEMEVEFVTSYIFDQNSIPEDLLRETRLIREAFLMPQGRYTNVIRGQDKLYLVKKEQDIPPMVVPYEEIQDQVLADYIQHQSYVIAMEKAESFRGMELFAIAAEVNAQPESTDLISYMDTNGGPGFNEDVMYLAFLTEVGQTAGPAEIINIPFFLQVTEKETPDMELFESLRPLLMEEVRERRRNEMLSDWIVEARSRATINVNQSLFVD</sequence>
<dbReference type="InParanoid" id="E6W0E5"/>
<dbReference type="SUPFAM" id="SSF109998">
    <property type="entry name" value="Triger factor/SurA peptide-binding domain-like"/>
    <property type="match status" value="1"/>
</dbReference>
<keyword evidence="2" id="KW-1003">Cell membrane</keyword>
<gene>
    <name evidence="13" type="ordered locus">Selin_1633</name>
</gene>
<dbReference type="STRING" id="653733.Selin_1633"/>
<evidence type="ECO:0000259" key="12">
    <source>
        <dbReference type="Pfam" id="PF13145"/>
    </source>
</evidence>
<keyword evidence="7" id="KW-0143">Chaperone</keyword>
<feature type="domain" description="PpiC" evidence="12">
    <location>
        <begin position="208"/>
        <end position="341"/>
    </location>
</feature>
<dbReference type="Gene3D" id="3.10.50.40">
    <property type="match status" value="1"/>
</dbReference>
<evidence type="ECO:0000256" key="11">
    <source>
        <dbReference type="SAM" id="Phobius"/>
    </source>
</evidence>
<evidence type="ECO:0000313" key="13">
    <source>
        <dbReference type="EMBL" id="ADU66363.1"/>
    </source>
</evidence>
<dbReference type="OrthoDB" id="9812372at2"/>
<evidence type="ECO:0000256" key="8">
    <source>
        <dbReference type="ARBA" id="ARBA00038408"/>
    </source>
</evidence>
<evidence type="ECO:0000256" key="6">
    <source>
        <dbReference type="ARBA" id="ARBA00023136"/>
    </source>
</evidence>
<keyword evidence="14" id="KW-1185">Reference proteome</keyword>
<dbReference type="Pfam" id="PF13624">
    <property type="entry name" value="SurA_N_3"/>
    <property type="match status" value="1"/>
</dbReference>
<dbReference type="PANTHER" id="PTHR47529:SF1">
    <property type="entry name" value="PERIPLASMIC CHAPERONE PPID"/>
    <property type="match status" value="1"/>
</dbReference>
<dbReference type="AlphaFoldDB" id="E6W0E5"/>
<keyword evidence="5 11" id="KW-1133">Transmembrane helix</keyword>
<dbReference type="GO" id="GO:0005886">
    <property type="term" value="C:plasma membrane"/>
    <property type="evidence" value="ECO:0007669"/>
    <property type="project" value="UniProtKB-SubCell"/>
</dbReference>
<dbReference type="KEGG" id="din:Selin_1633"/>
<comment type="subcellular location">
    <subcellularLocation>
        <location evidence="1">Cell inner membrane</location>
        <topology evidence="1">Single-pass type II membrane protein</topology>
        <orientation evidence="1">Periplasmic side</orientation>
    </subcellularLocation>
</comment>
<dbReference type="HOGENOM" id="CLU_023843_1_0_0"/>
<evidence type="ECO:0000256" key="2">
    <source>
        <dbReference type="ARBA" id="ARBA00022475"/>
    </source>
</evidence>
<accession>E6W0E5</accession>
<dbReference type="InterPro" id="IPR052029">
    <property type="entry name" value="PpiD_chaperone"/>
</dbReference>
<dbReference type="PANTHER" id="PTHR47529">
    <property type="entry name" value="PEPTIDYL-PROLYL CIS-TRANS ISOMERASE D"/>
    <property type="match status" value="1"/>
</dbReference>
<dbReference type="InterPro" id="IPR000297">
    <property type="entry name" value="PPIase_PpiC"/>
</dbReference>
<comment type="similarity">
    <text evidence="8">Belongs to the PpiD chaperone family.</text>
</comment>
<keyword evidence="3" id="KW-0997">Cell inner membrane</keyword>
<dbReference type="EMBL" id="CP002432">
    <property type="protein sequence ID" value="ADU66363.1"/>
    <property type="molecule type" value="Genomic_DNA"/>
</dbReference>
<organism evidence="13 14">
    <name type="scientific">Desulfurispirillum indicum (strain ATCC BAA-1389 / DSM 22839 / S5)</name>
    <dbReference type="NCBI Taxonomy" id="653733"/>
    <lineage>
        <taxon>Bacteria</taxon>
        <taxon>Pseudomonadati</taxon>
        <taxon>Chrysiogenota</taxon>
        <taxon>Chrysiogenia</taxon>
        <taxon>Chrysiogenales</taxon>
        <taxon>Chrysiogenaceae</taxon>
        <taxon>Desulfurispirillum</taxon>
    </lineage>
</organism>
<dbReference type="Proteomes" id="UP000002572">
    <property type="component" value="Chromosome"/>
</dbReference>
<dbReference type="Pfam" id="PF13145">
    <property type="entry name" value="Rotamase_2"/>
    <property type="match status" value="1"/>
</dbReference>
<dbReference type="eggNOG" id="COG0760">
    <property type="taxonomic scope" value="Bacteria"/>
</dbReference>
<evidence type="ECO:0000256" key="1">
    <source>
        <dbReference type="ARBA" id="ARBA00004382"/>
    </source>
</evidence>
<protein>
    <recommendedName>
        <fullName evidence="9">Periplasmic chaperone PpiD</fullName>
    </recommendedName>
    <alternativeName>
        <fullName evidence="10">Periplasmic folding chaperone</fullName>
    </alternativeName>
</protein>
<dbReference type="Gene3D" id="1.10.4030.10">
    <property type="entry name" value="Porin chaperone SurA, peptide-binding domain"/>
    <property type="match status" value="2"/>
</dbReference>
<reference evidence="13 14" key="1">
    <citation type="submission" date="2010-12" db="EMBL/GenBank/DDBJ databases">
        <title>Complete sequence of Desulfurispirillum indicum S5.</title>
        <authorList>
            <consortium name="US DOE Joint Genome Institute"/>
            <person name="Lucas S."/>
            <person name="Copeland A."/>
            <person name="Lapidus A."/>
            <person name="Cheng J.-F."/>
            <person name="Goodwin L."/>
            <person name="Pitluck S."/>
            <person name="Chertkov O."/>
            <person name="Held B."/>
            <person name="Detter J.C."/>
            <person name="Han C."/>
            <person name="Tapia R."/>
            <person name="Land M."/>
            <person name="Hauser L."/>
            <person name="Kyrpides N."/>
            <person name="Ivanova N."/>
            <person name="Mikhailova N."/>
            <person name="Haggblom M."/>
            <person name="Rauschenbach I."/>
            <person name="Bini E."/>
            <person name="Woyke T."/>
        </authorList>
    </citation>
    <scope>NUCLEOTIDE SEQUENCE [LARGE SCALE GENOMIC DNA]</scope>
    <source>
        <strain evidence="14">ATCC BAA-1389 / DSM 22839 / S5</strain>
    </source>
</reference>
<keyword evidence="6 11" id="KW-0472">Membrane</keyword>
<evidence type="ECO:0000256" key="7">
    <source>
        <dbReference type="ARBA" id="ARBA00023186"/>
    </source>
</evidence>
<dbReference type="InterPro" id="IPR046357">
    <property type="entry name" value="PPIase_dom_sf"/>
</dbReference>
<evidence type="ECO:0000256" key="3">
    <source>
        <dbReference type="ARBA" id="ARBA00022519"/>
    </source>
</evidence>
<proteinExistence type="inferred from homology"/>
<name>E6W0E5_DESIS</name>
<evidence type="ECO:0000256" key="9">
    <source>
        <dbReference type="ARBA" id="ARBA00040743"/>
    </source>
</evidence>
<feature type="transmembrane region" description="Helical" evidence="11">
    <location>
        <begin position="12"/>
        <end position="33"/>
    </location>
</feature>
<evidence type="ECO:0000256" key="4">
    <source>
        <dbReference type="ARBA" id="ARBA00022692"/>
    </source>
</evidence>
<evidence type="ECO:0000256" key="10">
    <source>
        <dbReference type="ARBA" id="ARBA00042775"/>
    </source>
</evidence>
<evidence type="ECO:0000313" key="14">
    <source>
        <dbReference type="Proteomes" id="UP000002572"/>
    </source>
</evidence>
<keyword evidence="4 11" id="KW-0812">Transmembrane</keyword>
<dbReference type="GO" id="GO:0003755">
    <property type="term" value="F:peptidyl-prolyl cis-trans isomerase activity"/>
    <property type="evidence" value="ECO:0007669"/>
    <property type="project" value="InterPro"/>
</dbReference>
<dbReference type="FunCoup" id="E6W0E5">
    <property type="interactions" value="165"/>
</dbReference>
<dbReference type="InterPro" id="IPR027304">
    <property type="entry name" value="Trigger_fact/SurA_dom_sf"/>
</dbReference>
<evidence type="ECO:0000256" key="5">
    <source>
        <dbReference type="ARBA" id="ARBA00022989"/>
    </source>
</evidence>
<dbReference type="RefSeq" id="WP_013506243.1">
    <property type="nucleotide sequence ID" value="NC_014836.1"/>
</dbReference>